<reference evidence="2 3" key="1">
    <citation type="submission" date="2023-08" db="EMBL/GenBank/DDBJ databases">
        <title>Black Yeasts Isolated from many extreme environments.</title>
        <authorList>
            <person name="Coleine C."/>
            <person name="Stajich J.E."/>
            <person name="Selbmann L."/>
        </authorList>
    </citation>
    <scope>NUCLEOTIDE SEQUENCE [LARGE SCALE GENOMIC DNA]</scope>
    <source>
        <strain evidence="2 3">CCFEE 5910</strain>
    </source>
</reference>
<keyword evidence="2" id="KW-0647">Proteasome</keyword>
<sequence length="377" mass="41612">MALTTHVSQVDKTQTPYKLDPDQTLRASQALLKHVQAELKRLQESGGKRNLLATENSDEEDEEDDAQPIWLTLGTKQYITDKHRLKPSKIPVPHSLNSNENSTICLITTDPQRAVKNVVADPAFPSSLASRITRIIGFSKLLARYKSYEQKRQLLSEHDVFLADERIVSMLPKALGKVFYKGTAKRPIPINMAPKDASKDKSKRLPKDEREAVVAGPAAIAKEIEKALNSVPVSLSPGYNIAVRVGLDSFSPDQLKDNIAVAATAIIEKHVVSGWKNVKSIHIKSPTSVALPIWLAEDLWMEKPTGPAIETASEKTKDSEAETTGIKRKRKQNTTRGAQSGERKKTRLADEKAKDKEDGAARKARLSAQKASAFETD</sequence>
<dbReference type="SUPFAM" id="SSF56808">
    <property type="entry name" value="Ribosomal protein L1"/>
    <property type="match status" value="1"/>
</dbReference>
<name>A0AAN7T0Z0_9EURO</name>
<evidence type="ECO:0000256" key="1">
    <source>
        <dbReference type="SAM" id="MobiDB-lite"/>
    </source>
</evidence>
<feature type="region of interest" description="Disordered" evidence="1">
    <location>
        <begin position="1"/>
        <end position="22"/>
    </location>
</feature>
<feature type="compositionally biased region" description="Polar residues" evidence="1">
    <location>
        <begin position="1"/>
        <end position="16"/>
    </location>
</feature>
<evidence type="ECO:0000313" key="2">
    <source>
        <dbReference type="EMBL" id="KAK5086750.1"/>
    </source>
</evidence>
<dbReference type="InterPro" id="IPR016095">
    <property type="entry name" value="Ribosomal_uL1_3-a/b-sand"/>
</dbReference>
<dbReference type="GO" id="GO:0000502">
    <property type="term" value="C:proteasome complex"/>
    <property type="evidence" value="ECO:0007669"/>
    <property type="project" value="UniProtKB-KW"/>
</dbReference>
<dbReference type="CDD" id="cd00403">
    <property type="entry name" value="Ribosomal_L1"/>
    <property type="match status" value="1"/>
</dbReference>
<dbReference type="InterPro" id="IPR023674">
    <property type="entry name" value="Ribosomal_uL1-like"/>
</dbReference>
<dbReference type="EMBL" id="JAVRRJ010000003">
    <property type="protein sequence ID" value="KAK5086750.1"/>
    <property type="molecule type" value="Genomic_DNA"/>
</dbReference>
<dbReference type="InterPro" id="IPR028364">
    <property type="entry name" value="Ribosomal_uL1/biogenesis"/>
</dbReference>
<proteinExistence type="predicted"/>
<organism evidence="2 3">
    <name type="scientific">Lithohypha guttulata</name>
    <dbReference type="NCBI Taxonomy" id="1690604"/>
    <lineage>
        <taxon>Eukaryota</taxon>
        <taxon>Fungi</taxon>
        <taxon>Dikarya</taxon>
        <taxon>Ascomycota</taxon>
        <taxon>Pezizomycotina</taxon>
        <taxon>Eurotiomycetes</taxon>
        <taxon>Chaetothyriomycetidae</taxon>
        <taxon>Chaetothyriales</taxon>
        <taxon>Trichomeriaceae</taxon>
        <taxon>Lithohypha</taxon>
    </lineage>
</organism>
<dbReference type="AlphaFoldDB" id="A0AAN7T0Z0"/>
<dbReference type="Gene3D" id="3.40.50.790">
    <property type="match status" value="1"/>
</dbReference>
<dbReference type="Pfam" id="PF00687">
    <property type="entry name" value="Ribosomal_L1"/>
    <property type="match status" value="1"/>
</dbReference>
<feature type="compositionally biased region" description="Basic and acidic residues" evidence="1">
    <location>
        <begin position="341"/>
        <end position="361"/>
    </location>
</feature>
<evidence type="ECO:0000313" key="3">
    <source>
        <dbReference type="Proteomes" id="UP001309876"/>
    </source>
</evidence>
<accession>A0AAN7T0Z0</accession>
<gene>
    <name evidence="2" type="primary">CIC1</name>
    <name evidence="2" type="ORF">LTR05_003918</name>
</gene>
<dbReference type="Proteomes" id="UP001309876">
    <property type="component" value="Unassembled WGS sequence"/>
</dbReference>
<protein>
    <submittedName>
        <fullName evidence="2">Proteasome-interacting protein cic1</fullName>
    </submittedName>
</protein>
<comment type="caution">
    <text evidence="2">The sequence shown here is derived from an EMBL/GenBank/DDBJ whole genome shotgun (WGS) entry which is preliminary data.</text>
</comment>
<keyword evidence="3" id="KW-1185">Reference proteome</keyword>
<feature type="region of interest" description="Disordered" evidence="1">
    <location>
        <begin position="307"/>
        <end position="377"/>
    </location>
</feature>
<dbReference type="Gene3D" id="3.30.190.20">
    <property type="match status" value="1"/>
</dbReference>